<proteinExistence type="predicted"/>
<keyword evidence="2" id="KW-1185">Reference proteome</keyword>
<gene>
    <name evidence="1" type="ORF">ACFQEU_17890</name>
</gene>
<dbReference type="EMBL" id="JBHSWW010000711">
    <property type="protein sequence ID" value="MFC6755324.1"/>
    <property type="molecule type" value="Genomic_DNA"/>
</dbReference>
<dbReference type="AlphaFoldDB" id="A0ABD5SEE8"/>
<reference evidence="1 2" key="1">
    <citation type="journal article" date="2019" name="Int. J. Syst. Evol. Microbiol.">
        <title>The Global Catalogue of Microorganisms (GCM) 10K type strain sequencing project: providing services to taxonomists for standard genome sequencing and annotation.</title>
        <authorList>
            <consortium name="The Broad Institute Genomics Platform"/>
            <consortium name="The Broad Institute Genome Sequencing Center for Infectious Disease"/>
            <person name="Wu L."/>
            <person name="Ma J."/>
        </authorList>
    </citation>
    <scope>NUCLEOTIDE SEQUENCE [LARGE SCALE GENOMIC DNA]</scope>
    <source>
        <strain evidence="1 2">CGMCC 1.3239</strain>
    </source>
</reference>
<organism evidence="1 2">
    <name type="scientific">Halorubrum tibetense</name>
    <dbReference type="NCBI Taxonomy" id="175631"/>
    <lineage>
        <taxon>Archaea</taxon>
        <taxon>Methanobacteriati</taxon>
        <taxon>Methanobacteriota</taxon>
        <taxon>Stenosarchaea group</taxon>
        <taxon>Halobacteria</taxon>
        <taxon>Halobacteriales</taxon>
        <taxon>Haloferacaceae</taxon>
        <taxon>Halorubrum</taxon>
    </lineage>
</organism>
<name>A0ABD5SEE8_9EURY</name>
<sequence>QKAIAENALSQRRLDSYRKLQREQALNTATLAEKRAKDKAFGKMIGKVQKQSRHHKKGY</sequence>
<evidence type="ECO:0000313" key="2">
    <source>
        <dbReference type="Proteomes" id="UP001596442"/>
    </source>
</evidence>
<comment type="caution">
    <text evidence="1">The sequence shown here is derived from an EMBL/GenBank/DDBJ whole genome shotgun (WGS) entry which is preliminary data.</text>
</comment>
<feature type="non-terminal residue" evidence="1">
    <location>
        <position position="1"/>
    </location>
</feature>
<protein>
    <recommendedName>
        <fullName evidence="3">Transposase</fullName>
    </recommendedName>
</protein>
<dbReference type="Proteomes" id="UP001596442">
    <property type="component" value="Unassembled WGS sequence"/>
</dbReference>
<evidence type="ECO:0000313" key="1">
    <source>
        <dbReference type="EMBL" id="MFC6755324.1"/>
    </source>
</evidence>
<dbReference type="RefSeq" id="WP_379784348.1">
    <property type="nucleotide sequence ID" value="NZ_JBHSWW010000711.1"/>
</dbReference>
<evidence type="ECO:0008006" key="3">
    <source>
        <dbReference type="Google" id="ProtNLM"/>
    </source>
</evidence>
<accession>A0ABD5SEE8</accession>